<keyword evidence="12" id="KW-0131">Cell cycle</keyword>
<keyword evidence="15" id="KW-1185">Reference proteome</keyword>
<dbReference type="InterPro" id="IPR006940">
    <property type="entry name" value="Securin_separation_inhibitor"/>
</dbReference>
<dbReference type="PANTHER" id="PTHR10418">
    <property type="entry name" value="SECURIN-3"/>
    <property type="match status" value="1"/>
</dbReference>
<evidence type="ECO:0000256" key="6">
    <source>
        <dbReference type="ARBA" id="ARBA00022737"/>
    </source>
</evidence>
<evidence type="ECO:0000313" key="14">
    <source>
        <dbReference type="EMBL" id="KAH0629659.1"/>
    </source>
</evidence>
<comment type="caution">
    <text evidence="14">The sequence shown here is derived from an EMBL/GenBank/DDBJ whole genome shotgun (WGS) entry which is preliminary data.</text>
</comment>
<proteinExistence type="inferred from homology"/>
<keyword evidence="11" id="KW-0539">Nucleus</keyword>
<evidence type="ECO:0000256" key="10">
    <source>
        <dbReference type="ARBA" id="ARBA00023036"/>
    </source>
</evidence>
<evidence type="ECO:0000256" key="2">
    <source>
        <dbReference type="ARBA" id="ARBA00004496"/>
    </source>
</evidence>
<dbReference type="EMBL" id="JAIPUX010000439">
    <property type="protein sequence ID" value="KAH0629659.1"/>
    <property type="molecule type" value="Genomic_DNA"/>
</dbReference>
<evidence type="ECO:0000256" key="3">
    <source>
        <dbReference type="ARBA" id="ARBA00009264"/>
    </source>
</evidence>
<keyword evidence="9" id="KW-0832">Ubl conjugation</keyword>
<organism evidence="14 15">
    <name type="scientific">Phrynosoma platyrhinos</name>
    <name type="common">Desert horned lizard</name>
    <dbReference type="NCBI Taxonomy" id="52577"/>
    <lineage>
        <taxon>Eukaryota</taxon>
        <taxon>Metazoa</taxon>
        <taxon>Chordata</taxon>
        <taxon>Craniata</taxon>
        <taxon>Vertebrata</taxon>
        <taxon>Euteleostomi</taxon>
        <taxon>Lepidosauria</taxon>
        <taxon>Squamata</taxon>
        <taxon>Bifurcata</taxon>
        <taxon>Unidentata</taxon>
        <taxon>Episquamata</taxon>
        <taxon>Toxicofera</taxon>
        <taxon>Iguania</taxon>
        <taxon>Phrynosomatidae</taxon>
        <taxon>Phrynosomatinae</taxon>
        <taxon>Phrynosoma</taxon>
    </lineage>
</organism>
<accession>A0ABQ7TJJ0</accession>
<reference evidence="14 15" key="1">
    <citation type="journal article" date="2022" name="Gigascience">
        <title>A chromosome-level genome assembly and annotation of the desert horned lizard, Phrynosoma platyrhinos, provides insight into chromosomal rearrangements among reptiles.</title>
        <authorList>
            <person name="Koochekian N."/>
            <person name="Ascanio A."/>
            <person name="Farleigh K."/>
            <person name="Card D.C."/>
            <person name="Schield D.R."/>
            <person name="Castoe T.A."/>
            <person name="Jezkova T."/>
        </authorList>
    </citation>
    <scope>NUCLEOTIDE SEQUENCE [LARGE SCALE GENOMIC DNA]</scope>
    <source>
        <strain evidence="14">NK-2021</strain>
    </source>
</reference>
<gene>
    <name evidence="14" type="ORF">JD844_011893</name>
</gene>
<comment type="subcellular location">
    <subcellularLocation>
        <location evidence="2">Cytoplasm</location>
    </subcellularLocation>
    <subcellularLocation>
        <location evidence="1">Nucleus</location>
    </subcellularLocation>
</comment>
<evidence type="ECO:0000313" key="15">
    <source>
        <dbReference type="Proteomes" id="UP000826234"/>
    </source>
</evidence>
<dbReference type="Pfam" id="PF04856">
    <property type="entry name" value="Securin"/>
    <property type="match status" value="1"/>
</dbReference>
<dbReference type="Proteomes" id="UP000826234">
    <property type="component" value="Unassembled WGS sequence"/>
</dbReference>
<evidence type="ECO:0000256" key="5">
    <source>
        <dbReference type="ARBA" id="ARBA00022618"/>
    </source>
</evidence>
<keyword evidence="4" id="KW-0963">Cytoplasm</keyword>
<evidence type="ECO:0000256" key="9">
    <source>
        <dbReference type="ARBA" id="ARBA00022843"/>
    </source>
</evidence>
<keyword evidence="6" id="KW-0677">Repeat</keyword>
<comment type="similarity">
    <text evidence="3">Belongs to the securin family.</text>
</comment>
<keyword evidence="7" id="KW-0498">Mitosis</keyword>
<protein>
    <recommendedName>
        <fullName evidence="13">Securin</fullName>
    </recommendedName>
</protein>
<evidence type="ECO:0000256" key="13">
    <source>
        <dbReference type="ARBA" id="ARBA00039185"/>
    </source>
</evidence>
<evidence type="ECO:0000256" key="12">
    <source>
        <dbReference type="ARBA" id="ARBA00023306"/>
    </source>
</evidence>
<dbReference type="PANTHER" id="PTHR10418:SF2">
    <property type="entry name" value="SECURIN"/>
    <property type="match status" value="1"/>
</dbReference>
<evidence type="ECO:0000256" key="11">
    <source>
        <dbReference type="ARBA" id="ARBA00023242"/>
    </source>
</evidence>
<sequence>MRDAFNDLKTVPASNRPPRRRYLALKARDRSLGPSDAKGMATRIFIDKENGDTGMVTASKDRLRLLTAPSKTSVERSHPKTPLVGRTANVNLANVTSQSVRKALGNLNRPLSATKTQFPKGKKLSTKKATENTNRVEGCSMVPEDCPEKENLFPYNPLDFESFEVPEEHRLSHLSLTGVPLMTFEKASDQFTSTVFAPVEQPLISCGYDNLTNTLQSTKDFLATLDDIIIDLPPPL</sequence>
<evidence type="ECO:0000256" key="7">
    <source>
        <dbReference type="ARBA" id="ARBA00022776"/>
    </source>
</evidence>
<evidence type="ECO:0000256" key="1">
    <source>
        <dbReference type="ARBA" id="ARBA00004123"/>
    </source>
</evidence>
<name>A0ABQ7TJJ0_PHRPL</name>
<evidence type="ECO:0000256" key="8">
    <source>
        <dbReference type="ARBA" id="ARBA00022829"/>
    </source>
</evidence>
<keyword evidence="8" id="KW-0159">Chromosome partition</keyword>
<keyword evidence="5" id="KW-0132">Cell division</keyword>
<keyword evidence="10" id="KW-0729">SH3-binding</keyword>
<evidence type="ECO:0000256" key="4">
    <source>
        <dbReference type="ARBA" id="ARBA00022490"/>
    </source>
</evidence>